<dbReference type="EMBL" id="QNUH01000003">
    <property type="protein sequence ID" value="REC79754.1"/>
    <property type="molecule type" value="Genomic_DNA"/>
</dbReference>
<comment type="caution">
    <text evidence="2">The sequence shown here is derived from an EMBL/GenBank/DDBJ whole genome shotgun (WGS) entry which is preliminary data.</text>
</comment>
<protein>
    <recommendedName>
        <fullName evidence="4">T9SS C-terminal target domain-containing protein</fullName>
    </recommendedName>
</protein>
<name>A0A3D9DP28_9FLAO</name>
<gene>
    <name evidence="2" type="ORF">DRF60_04960</name>
</gene>
<evidence type="ECO:0000313" key="3">
    <source>
        <dbReference type="Proteomes" id="UP000257030"/>
    </source>
</evidence>
<accession>A0A3D9DP28</accession>
<feature type="signal peptide" evidence="1">
    <location>
        <begin position="1"/>
        <end position="19"/>
    </location>
</feature>
<feature type="chain" id="PRO_5017563009" description="T9SS C-terminal target domain-containing protein" evidence="1">
    <location>
        <begin position="20"/>
        <end position="527"/>
    </location>
</feature>
<reference evidence="2 3" key="1">
    <citation type="journal article" date="2010" name="Syst. Appl. Microbiol.">
        <title>Four new species of Chryseobacterium from the rhizosphere of coastal sand dune plants, Chryseobacterium elymi sp. nov., Chryseobacterium hagamense sp. nov., Chryseobacterium lathyri sp. nov. and Chryseobacterium rhizosphaerae sp. nov.</title>
        <authorList>
            <person name="Cho S.H."/>
            <person name="Lee K.S."/>
            <person name="Shin D.S."/>
            <person name="Han J.H."/>
            <person name="Park K.S."/>
            <person name="Lee C.H."/>
            <person name="Park K.H."/>
            <person name="Kim S.B."/>
        </authorList>
    </citation>
    <scope>NUCLEOTIDE SEQUENCE [LARGE SCALE GENOMIC DNA]</scope>
    <source>
        <strain evidence="2 3">KCTC 22547</strain>
    </source>
</reference>
<dbReference type="OrthoDB" id="1228095at2"/>
<evidence type="ECO:0008006" key="4">
    <source>
        <dbReference type="Google" id="ProtNLM"/>
    </source>
</evidence>
<organism evidence="2 3">
    <name type="scientific">Chryseobacterium elymi</name>
    <dbReference type="NCBI Taxonomy" id="395936"/>
    <lineage>
        <taxon>Bacteria</taxon>
        <taxon>Pseudomonadati</taxon>
        <taxon>Bacteroidota</taxon>
        <taxon>Flavobacteriia</taxon>
        <taxon>Flavobacteriales</taxon>
        <taxon>Weeksellaceae</taxon>
        <taxon>Chryseobacterium group</taxon>
        <taxon>Chryseobacterium</taxon>
    </lineage>
</organism>
<dbReference type="RefSeq" id="WP_116011000.1">
    <property type="nucleotide sequence ID" value="NZ_QNUH01000003.1"/>
</dbReference>
<evidence type="ECO:0000313" key="2">
    <source>
        <dbReference type="EMBL" id="REC79754.1"/>
    </source>
</evidence>
<dbReference type="AlphaFoldDB" id="A0A3D9DP28"/>
<proteinExistence type="predicted"/>
<dbReference type="Proteomes" id="UP000257030">
    <property type="component" value="Unassembled WGS sequence"/>
</dbReference>
<keyword evidence="3" id="KW-1185">Reference proteome</keyword>
<evidence type="ECO:0000256" key="1">
    <source>
        <dbReference type="SAM" id="SignalP"/>
    </source>
</evidence>
<keyword evidence="1" id="KW-0732">Signal</keyword>
<sequence>MKKNIILLGALVVSSLAYSQVGINNETPKATLDVSAKTPSTAAEGIIAPRLSGDDIKGKDGQYLADQKGAIVYATSAVGTPSVKTANITAEGYYYFDGTIWQKFSAANTEPWYDAATNTQATSNTQNIYQMGNVGIGTSDLGLSKLEVRDTIAATVTVPVGTAYSGTNSLLYLNNSEPTVAQSYRAAQLNLNIVPGNTSNYQNYLFGTRTGVNHQGSGHMTHISGINNVNILGTSSGTAGIFYGTNNEMQIFSGQADNIAVMYSKLNIRPTSTIKQPLGYGSHLNLDSKGAGIADYFGYSASVVSGSIVDKFYGYYVHPSAETLTNTSATSEKWAFYNDAAIPSYFKGYVGIGTTTPGRPLEIERTTTGGPNSGIMLTEYVGTVGNKGAQINLRSSRGSKGGEQPLQNGDVIASYLFDYYSPTGFTNGDGSKIMSNYLGDGTNRRNDLRFFTTASTTAAEKMRLDPDGNLGINTGAPSAKLHVVKGPSDLTPAIIESLPVFNDNTAAASLPVGGLYRKSTGELMVRY</sequence>